<dbReference type="SUPFAM" id="SSF101386">
    <property type="entry name" value="all-alpha NTP pyrophosphatases"/>
    <property type="match status" value="1"/>
</dbReference>
<dbReference type="AlphaFoldDB" id="A0A381QCN7"/>
<feature type="region of interest" description="Disordered" evidence="1">
    <location>
        <begin position="124"/>
        <end position="145"/>
    </location>
</feature>
<organism evidence="2">
    <name type="scientific">marine metagenome</name>
    <dbReference type="NCBI Taxonomy" id="408172"/>
    <lineage>
        <taxon>unclassified sequences</taxon>
        <taxon>metagenomes</taxon>
        <taxon>ecological metagenomes</taxon>
    </lineage>
</organism>
<accession>A0A381QCN7</accession>
<dbReference type="EMBL" id="UINC01001303">
    <property type="protein sequence ID" value="SUZ77101.1"/>
    <property type="molecule type" value="Genomic_DNA"/>
</dbReference>
<dbReference type="Pfam" id="PF01503">
    <property type="entry name" value="PRA-PH"/>
    <property type="match status" value="1"/>
</dbReference>
<dbReference type="InterPro" id="IPR023292">
    <property type="entry name" value="NTP_PyroPHydrolase-like_dom_sf"/>
</dbReference>
<protein>
    <recommendedName>
        <fullName evidence="3">NTP pyrophosphohydrolase MazG putative catalytic core domain-containing protein</fullName>
    </recommendedName>
</protein>
<evidence type="ECO:0000313" key="2">
    <source>
        <dbReference type="EMBL" id="SUZ77101.1"/>
    </source>
</evidence>
<dbReference type="InterPro" id="IPR021130">
    <property type="entry name" value="PRib-ATP_PPHydrolase-like"/>
</dbReference>
<gene>
    <name evidence="2" type="ORF">METZ01_LOCUS29955</name>
</gene>
<sequence length="145" mass="16055">MPDIPQNNDERKYAPNTIGRRDFVDSVARMAGEVWDFHNRFEVGSGQFQGQSVTEIIANRTSILDEEFDELSQAISAKEGDEAVADETADILFVAMGHAEAMGFPGIEGLERVTNKSAAKTNETHAIRPDTGKVIPRKGKPHKWQ</sequence>
<name>A0A381QCN7_9ZZZZ</name>
<proteinExistence type="predicted"/>
<dbReference type="Gene3D" id="1.10.3420.10">
    <property type="entry name" value="putative ntp pyrophosphohydrolase like domain"/>
    <property type="match status" value="1"/>
</dbReference>
<evidence type="ECO:0000256" key="1">
    <source>
        <dbReference type="SAM" id="MobiDB-lite"/>
    </source>
</evidence>
<feature type="compositionally biased region" description="Basic residues" evidence="1">
    <location>
        <begin position="135"/>
        <end position="145"/>
    </location>
</feature>
<reference evidence="2" key="1">
    <citation type="submission" date="2018-05" db="EMBL/GenBank/DDBJ databases">
        <authorList>
            <person name="Lanie J.A."/>
            <person name="Ng W.-L."/>
            <person name="Kazmierczak K.M."/>
            <person name="Andrzejewski T.M."/>
            <person name="Davidsen T.M."/>
            <person name="Wayne K.J."/>
            <person name="Tettelin H."/>
            <person name="Glass J.I."/>
            <person name="Rusch D."/>
            <person name="Podicherti R."/>
            <person name="Tsui H.-C.T."/>
            <person name="Winkler M.E."/>
        </authorList>
    </citation>
    <scope>NUCLEOTIDE SEQUENCE</scope>
</reference>
<evidence type="ECO:0008006" key="3">
    <source>
        <dbReference type="Google" id="ProtNLM"/>
    </source>
</evidence>